<dbReference type="Proteomes" id="UP000676336">
    <property type="component" value="Unassembled WGS sequence"/>
</dbReference>
<reference evidence="2" key="1">
    <citation type="submission" date="2021-02" db="EMBL/GenBank/DDBJ databases">
        <authorList>
            <person name="Nowell W R."/>
        </authorList>
    </citation>
    <scope>NUCLEOTIDE SEQUENCE</scope>
</reference>
<dbReference type="Gene3D" id="2.130.10.10">
    <property type="entry name" value="YVTN repeat-like/Quinoprotein amine dehydrogenase"/>
    <property type="match status" value="1"/>
</dbReference>
<feature type="domain" description="RSE1/DDB1/CPSF1 C-terminal" evidence="1">
    <location>
        <begin position="1"/>
        <end position="44"/>
    </location>
</feature>
<gene>
    <name evidence="3" type="ORF">GIL414_LOCUS49852</name>
    <name evidence="2" type="ORF">SMN809_LOCUS42161</name>
</gene>
<name>A0A8S3A488_9BILA</name>
<comment type="caution">
    <text evidence="2">The sequence shown here is derived from an EMBL/GenBank/DDBJ whole genome shotgun (WGS) entry which is preliminary data.</text>
</comment>
<sequence>MKSLTVLRYNADEKKFENIANDPRPQWTKACEFIDDDTFLCAEDG</sequence>
<evidence type="ECO:0000313" key="2">
    <source>
        <dbReference type="EMBL" id="CAF4678102.1"/>
    </source>
</evidence>
<accession>A0A8S3A488</accession>
<organism evidence="2 4">
    <name type="scientific">Rotaria magnacalcarata</name>
    <dbReference type="NCBI Taxonomy" id="392030"/>
    <lineage>
        <taxon>Eukaryota</taxon>
        <taxon>Metazoa</taxon>
        <taxon>Spiralia</taxon>
        <taxon>Gnathifera</taxon>
        <taxon>Rotifera</taxon>
        <taxon>Eurotatoria</taxon>
        <taxon>Bdelloidea</taxon>
        <taxon>Philodinida</taxon>
        <taxon>Philodinidae</taxon>
        <taxon>Rotaria</taxon>
    </lineage>
</organism>
<dbReference type="InterPro" id="IPR004871">
    <property type="entry name" value="RSE1/DDB1/CPSF1_C"/>
</dbReference>
<dbReference type="EMBL" id="CAJOBJ010164842">
    <property type="protein sequence ID" value="CAF4860334.1"/>
    <property type="molecule type" value="Genomic_DNA"/>
</dbReference>
<evidence type="ECO:0000259" key="1">
    <source>
        <dbReference type="Pfam" id="PF03178"/>
    </source>
</evidence>
<feature type="non-terminal residue" evidence="2">
    <location>
        <position position="1"/>
    </location>
</feature>
<dbReference type="InterPro" id="IPR015943">
    <property type="entry name" value="WD40/YVTN_repeat-like_dom_sf"/>
</dbReference>
<dbReference type="Proteomes" id="UP000681720">
    <property type="component" value="Unassembled WGS sequence"/>
</dbReference>
<dbReference type="Pfam" id="PF03178">
    <property type="entry name" value="CPSF_A"/>
    <property type="match status" value="1"/>
</dbReference>
<proteinExistence type="predicted"/>
<dbReference type="AlphaFoldDB" id="A0A8S3A488"/>
<evidence type="ECO:0000313" key="4">
    <source>
        <dbReference type="Proteomes" id="UP000676336"/>
    </source>
</evidence>
<protein>
    <recommendedName>
        <fullName evidence="1">RSE1/DDB1/CPSF1 C-terminal domain-containing protein</fullName>
    </recommendedName>
</protein>
<evidence type="ECO:0000313" key="3">
    <source>
        <dbReference type="EMBL" id="CAF4860334.1"/>
    </source>
</evidence>
<dbReference type="GO" id="GO:0003676">
    <property type="term" value="F:nucleic acid binding"/>
    <property type="evidence" value="ECO:0007669"/>
    <property type="project" value="InterPro"/>
</dbReference>
<dbReference type="GO" id="GO:0005634">
    <property type="term" value="C:nucleus"/>
    <property type="evidence" value="ECO:0007669"/>
    <property type="project" value="InterPro"/>
</dbReference>
<dbReference type="EMBL" id="CAJOBI010120965">
    <property type="protein sequence ID" value="CAF4678102.1"/>
    <property type="molecule type" value="Genomic_DNA"/>
</dbReference>